<evidence type="ECO:0000313" key="4">
    <source>
        <dbReference type="Proteomes" id="UP000033054"/>
    </source>
</evidence>
<evidence type="ECO:0000259" key="2">
    <source>
        <dbReference type="Pfam" id="PF07786"/>
    </source>
</evidence>
<feature type="transmembrane region" description="Helical" evidence="1">
    <location>
        <begin position="304"/>
        <end position="327"/>
    </location>
</feature>
<proteinExistence type="predicted"/>
<protein>
    <recommendedName>
        <fullName evidence="2">Heparan-alpha-glucosaminide N-acetyltransferase catalytic domain-containing protein</fullName>
    </recommendedName>
</protein>
<keyword evidence="1" id="KW-0472">Membrane</keyword>
<dbReference type="Pfam" id="PF07786">
    <property type="entry name" value="HGSNAT_cat"/>
    <property type="match status" value="1"/>
</dbReference>
<gene>
    <name evidence="3" type="ORF">SD10_01960</name>
</gene>
<feature type="transmembrane region" description="Helical" evidence="1">
    <location>
        <begin position="192"/>
        <end position="210"/>
    </location>
</feature>
<feature type="domain" description="Heparan-alpha-glucosaminide N-acetyltransferase catalytic" evidence="2">
    <location>
        <begin position="3"/>
        <end position="232"/>
    </location>
</feature>
<feature type="transmembrane region" description="Helical" evidence="1">
    <location>
        <begin position="51"/>
        <end position="72"/>
    </location>
</feature>
<keyword evidence="1" id="KW-1133">Transmembrane helix</keyword>
<dbReference type="PATRIC" id="fig|1379870.5.peg.433"/>
<sequence length="387" mass="43883">MKRIYSIDFVRGIVMIIMALDHVRDLMHVDSIAQSPTDLATTTPLLFFTRWITYLCAPIFVFLAGTSAFIVVEKRNNIRKSRQFLVKRGIWLILLEFTLVNFGLFFDSGFHTILFEVIATIGISFIVLSLLLRLSPETIGAIGLSILLLHDLFPLLAFEKDSSIKAILSPLFTLTVTPIGTSRVFVMAYPPIPWLGILLVGFAGGKFFTLPEERRNHLFLTIGAVCVMLFIGLRWLNAYGDPAPWSAQPTGIYTFLSFINITKYPPSLLFCLITLGSMFLLLGGLAQKRNQLTDIISTYGRVPLFYFVIHFYLIHTLLLAILFMQGFHWSDLNFAVGSFGRLKEVKSGISLGAVYLVWLGILALLYKPCKWFGHYKAVHKFWWLSYL</sequence>
<dbReference type="Proteomes" id="UP000033054">
    <property type="component" value="Chromosome"/>
</dbReference>
<dbReference type="EMBL" id="CP010429">
    <property type="protein sequence ID" value="AKD53852.1"/>
    <property type="molecule type" value="Genomic_DNA"/>
</dbReference>
<dbReference type="KEGG" id="srd:SD10_01960"/>
<dbReference type="OrthoDB" id="508112at2"/>
<evidence type="ECO:0000256" key="1">
    <source>
        <dbReference type="SAM" id="Phobius"/>
    </source>
</evidence>
<accession>A0A0E3V540</accession>
<dbReference type="HOGENOM" id="CLU_054519_0_0_10"/>
<feature type="transmembrane region" description="Helical" evidence="1">
    <location>
        <begin position="84"/>
        <end position="106"/>
    </location>
</feature>
<name>A0A0E3V540_9BACT</name>
<dbReference type="STRING" id="1379870.SD10_01960"/>
<reference evidence="3 4" key="1">
    <citation type="journal article" date="2014" name="Curr. Microbiol.">
        <title>Spirosoma radiotolerans sp. nov., a gamma-radiation-resistant bacterium isolated from gamma ray-irradiated soil.</title>
        <authorList>
            <person name="Lee J.J."/>
            <person name="Srinivasan S."/>
            <person name="Lim S."/>
            <person name="Joe M."/>
            <person name="Im S."/>
            <person name="Bae S.I."/>
            <person name="Park K.R."/>
            <person name="Han J.H."/>
            <person name="Park S.H."/>
            <person name="Joo B.M."/>
            <person name="Park S.J."/>
            <person name="Kim M.K."/>
        </authorList>
    </citation>
    <scope>NUCLEOTIDE SEQUENCE [LARGE SCALE GENOMIC DNA]</scope>
    <source>
        <strain evidence="3 4">DG5A</strain>
    </source>
</reference>
<dbReference type="PANTHER" id="PTHR40407:SF1">
    <property type="entry name" value="HEPARAN-ALPHA-GLUCOSAMINIDE N-ACETYLTRANSFERASE CATALYTIC DOMAIN-CONTAINING PROTEIN"/>
    <property type="match status" value="1"/>
</dbReference>
<dbReference type="PANTHER" id="PTHR40407">
    <property type="entry name" value="MEMBRANE PROTEIN-LIKE PROTEIN"/>
    <property type="match status" value="1"/>
</dbReference>
<feature type="transmembrane region" description="Helical" evidence="1">
    <location>
        <begin position="139"/>
        <end position="158"/>
    </location>
</feature>
<keyword evidence="1" id="KW-0812">Transmembrane</keyword>
<dbReference type="AlphaFoldDB" id="A0A0E3V540"/>
<dbReference type="InterPro" id="IPR012429">
    <property type="entry name" value="HGSNAT_cat"/>
</dbReference>
<feature type="transmembrane region" description="Helical" evidence="1">
    <location>
        <begin position="112"/>
        <end position="132"/>
    </location>
</feature>
<keyword evidence="4" id="KW-1185">Reference proteome</keyword>
<feature type="transmembrane region" description="Helical" evidence="1">
    <location>
        <begin position="217"/>
        <end position="236"/>
    </location>
</feature>
<feature type="transmembrane region" description="Helical" evidence="1">
    <location>
        <begin position="264"/>
        <end position="283"/>
    </location>
</feature>
<feature type="transmembrane region" description="Helical" evidence="1">
    <location>
        <begin position="347"/>
        <end position="366"/>
    </location>
</feature>
<organism evidence="3 4">
    <name type="scientific">Spirosoma radiotolerans</name>
    <dbReference type="NCBI Taxonomy" id="1379870"/>
    <lineage>
        <taxon>Bacteria</taxon>
        <taxon>Pseudomonadati</taxon>
        <taxon>Bacteroidota</taxon>
        <taxon>Cytophagia</taxon>
        <taxon>Cytophagales</taxon>
        <taxon>Cytophagaceae</taxon>
        <taxon>Spirosoma</taxon>
    </lineage>
</organism>
<evidence type="ECO:0000313" key="3">
    <source>
        <dbReference type="EMBL" id="AKD53852.1"/>
    </source>
</evidence>